<dbReference type="Proteomes" id="UP000789524">
    <property type="component" value="Unassembled WGS sequence"/>
</dbReference>
<feature type="domain" description="EGF-like" evidence="13">
    <location>
        <begin position="409"/>
        <end position="445"/>
    </location>
</feature>
<keyword evidence="6" id="KW-0472">Membrane</keyword>
<dbReference type="CDD" id="cd22201">
    <property type="entry name" value="cubilin_NTD"/>
    <property type="match status" value="1"/>
</dbReference>
<dbReference type="SMART" id="SM00042">
    <property type="entry name" value="CUB"/>
    <property type="match status" value="25"/>
</dbReference>
<dbReference type="Pfam" id="PF00431">
    <property type="entry name" value="CUB"/>
    <property type="match status" value="23"/>
</dbReference>
<feature type="domain" description="EGF-like" evidence="13">
    <location>
        <begin position="177"/>
        <end position="218"/>
    </location>
</feature>
<feature type="domain" description="CUB" evidence="12">
    <location>
        <begin position="2888"/>
        <end position="3001"/>
    </location>
</feature>
<feature type="domain" description="EGF-like" evidence="13">
    <location>
        <begin position="447"/>
        <end position="486"/>
    </location>
</feature>
<protein>
    <submittedName>
        <fullName evidence="14">(African queen) hypothetical protein</fullName>
    </submittedName>
</protein>
<evidence type="ECO:0000256" key="5">
    <source>
        <dbReference type="ARBA" id="ARBA00022737"/>
    </source>
</evidence>
<feature type="disulfide bond" evidence="10">
    <location>
        <begin position="165"/>
        <end position="174"/>
    </location>
</feature>
<evidence type="ECO:0000256" key="2">
    <source>
        <dbReference type="ARBA" id="ARBA00022475"/>
    </source>
</evidence>
<feature type="domain" description="CUB" evidence="12">
    <location>
        <begin position="2775"/>
        <end position="2887"/>
    </location>
</feature>
<dbReference type="SUPFAM" id="SSF57184">
    <property type="entry name" value="Growth factor receptor domain"/>
    <property type="match status" value="1"/>
</dbReference>
<feature type="domain" description="CUB" evidence="12">
    <location>
        <begin position="729"/>
        <end position="841"/>
    </location>
</feature>
<keyword evidence="5" id="KW-0677">Repeat</keyword>
<feature type="disulfide bond" evidence="9">
    <location>
        <begin position="962"/>
        <end position="989"/>
    </location>
</feature>
<feature type="domain" description="CUB" evidence="12">
    <location>
        <begin position="2045"/>
        <end position="2164"/>
    </location>
</feature>
<feature type="domain" description="CUB" evidence="12">
    <location>
        <begin position="1315"/>
        <end position="1443"/>
    </location>
</feature>
<feature type="domain" description="CUB" evidence="12">
    <location>
        <begin position="2292"/>
        <end position="2407"/>
    </location>
</feature>
<dbReference type="PROSITE" id="PS01180">
    <property type="entry name" value="CUB"/>
    <property type="match status" value="24"/>
</dbReference>
<name>A0A8J2VZH7_9NEOP</name>
<feature type="domain" description="CUB" evidence="12">
    <location>
        <begin position="3235"/>
        <end position="3362"/>
    </location>
</feature>
<dbReference type="InterPro" id="IPR035914">
    <property type="entry name" value="Sperma_CUB_dom_sf"/>
</dbReference>
<feature type="domain" description="CUB" evidence="12">
    <location>
        <begin position="3634"/>
        <end position="3740"/>
    </location>
</feature>
<evidence type="ECO:0000259" key="13">
    <source>
        <dbReference type="PROSITE" id="PS50026"/>
    </source>
</evidence>
<dbReference type="Gene3D" id="2.60.120.290">
    <property type="entry name" value="Spermadhesin, CUB domain"/>
    <property type="match status" value="26"/>
</dbReference>
<comment type="caution">
    <text evidence="14">The sequence shown here is derived from an EMBL/GenBank/DDBJ whole genome shotgun (WGS) entry which is preliminary data.</text>
</comment>
<feature type="domain" description="CUB" evidence="12">
    <location>
        <begin position="3002"/>
        <end position="3114"/>
    </location>
</feature>
<dbReference type="OrthoDB" id="10009301at2759"/>
<dbReference type="InterPro" id="IPR049883">
    <property type="entry name" value="NOTCH1_EGF-like"/>
</dbReference>
<dbReference type="PANTHER" id="PTHR24251:SF37">
    <property type="entry name" value="CUB DOMAIN-CONTAINING PROTEIN"/>
    <property type="match status" value="1"/>
</dbReference>
<feature type="domain" description="CUB" evidence="12">
    <location>
        <begin position="610"/>
        <end position="723"/>
    </location>
</feature>
<dbReference type="Pfam" id="PF07645">
    <property type="entry name" value="EGF_CA"/>
    <property type="match status" value="2"/>
</dbReference>
<dbReference type="GO" id="GO:0005509">
    <property type="term" value="F:calcium ion binding"/>
    <property type="evidence" value="ECO:0007669"/>
    <property type="project" value="InterPro"/>
</dbReference>
<dbReference type="PROSITE" id="PS00010">
    <property type="entry name" value="ASX_HYDROXYL"/>
    <property type="match status" value="2"/>
</dbReference>
<evidence type="ECO:0000256" key="6">
    <source>
        <dbReference type="ARBA" id="ARBA00023136"/>
    </source>
</evidence>
<dbReference type="Pfam" id="PF12661">
    <property type="entry name" value="hEGF"/>
    <property type="match status" value="1"/>
</dbReference>
<evidence type="ECO:0000256" key="3">
    <source>
        <dbReference type="ARBA" id="ARBA00022536"/>
    </source>
</evidence>
<dbReference type="InterPro" id="IPR001881">
    <property type="entry name" value="EGF-like_Ca-bd_dom"/>
</dbReference>
<dbReference type="InterPro" id="IPR000152">
    <property type="entry name" value="EGF-type_Asp/Asn_hydroxyl_site"/>
</dbReference>
<evidence type="ECO:0000313" key="15">
    <source>
        <dbReference type="Proteomes" id="UP000789524"/>
    </source>
</evidence>
<evidence type="ECO:0000256" key="7">
    <source>
        <dbReference type="ARBA" id="ARBA00023157"/>
    </source>
</evidence>
<dbReference type="PROSITE" id="PS01187">
    <property type="entry name" value="EGF_CA"/>
    <property type="match status" value="1"/>
</dbReference>
<feature type="domain" description="CUB" evidence="12">
    <location>
        <begin position="3116"/>
        <end position="3228"/>
    </location>
</feature>
<evidence type="ECO:0000256" key="11">
    <source>
        <dbReference type="SAM" id="SignalP"/>
    </source>
</evidence>
<dbReference type="PANTHER" id="PTHR24251">
    <property type="entry name" value="OVOCHYMASE-RELATED"/>
    <property type="match status" value="1"/>
</dbReference>
<feature type="domain" description="CUB" evidence="12">
    <location>
        <begin position="842"/>
        <end position="958"/>
    </location>
</feature>
<evidence type="ECO:0000259" key="12">
    <source>
        <dbReference type="PROSITE" id="PS01180"/>
    </source>
</evidence>
<keyword evidence="2" id="KW-1003">Cell membrane</keyword>
<dbReference type="PROSITE" id="PS00022">
    <property type="entry name" value="EGF_1"/>
    <property type="match status" value="4"/>
</dbReference>
<dbReference type="SMART" id="SM00179">
    <property type="entry name" value="EGF_CA"/>
    <property type="match status" value="6"/>
</dbReference>
<dbReference type="FunFam" id="2.60.120.290:FF:000060">
    <property type="entry name" value="Cubilin homolog"/>
    <property type="match status" value="1"/>
</dbReference>
<dbReference type="PROSITE" id="PS01186">
    <property type="entry name" value="EGF_2"/>
    <property type="match status" value="2"/>
</dbReference>
<feature type="disulfide bond" evidence="10">
    <location>
        <begin position="476"/>
        <end position="485"/>
    </location>
</feature>
<evidence type="ECO:0000313" key="14">
    <source>
        <dbReference type="EMBL" id="CAG9561040.1"/>
    </source>
</evidence>
<feature type="domain" description="CUB" evidence="12">
    <location>
        <begin position="962"/>
        <end position="1076"/>
    </location>
</feature>
<feature type="domain" description="CUB" evidence="12">
    <location>
        <begin position="2409"/>
        <end position="2535"/>
    </location>
</feature>
<keyword evidence="8" id="KW-0325">Glycoprotein</keyword>
<evidence type="ECO:0000256" key="4">
    <source>
        <dbReference type="ARBA" id="ARBA00022729"/>
    </source>
</evidence>
<feature type="domain" description="CUB" evidence="12">
    <location>
        <begin position="1201"/>
        <end position="1314"/>
    </location>
</feature>
<dbReference type="Pfam" id="PF00008">
    <property type="entry name" value="EGF"/>
    <property type="match status" value="2"/>
</dbReference>
<feature type="domain" description="CUB" evidence="12">
    <location>
        <begin position="1915"/>
        <end position="2030"/>
    </location>
</feature>
<accession>A0A8J2VZH7</accession>
<evidence type="ECO:0000256" key="10">
    <source>
        <dbReference type="PROSITE-ProRule" id="PRU00076"/>
    </source>
</evidence>
<feature type="domain" description="CUB" evidence="12">
    <location>
        <begin position="1445"/>
        <end position="1555"/>
    </location>
</feature>
<dbReference type="FunFam" id="2.60.120.290:FF:000005">
    <property type="entry name" value="Procollagen C-endopeptidase enhancer 1"/>
    <property type="match status" value="3"/>
</dbReference>
<feature type="domain" description="CUB" evidence="12">
    <location>
        <begin position="1682"/>
        <end position="1800"/>
    </location>
</feature>
<dbReference type="SMART" id="SM00181">
    <property type="entry name" value="EGF"/>
    <property type="match status" value="8"/>
</dbReference>
<feature type="disulfide bond" evidence="9">
    <location>
        <begin position="610"/>
        <end position="637"/>
    </location>
</feature>
<feature type="disulfide bond" evidence="10">
    <location>
        <begin position="435"/>
        <end position="444"/>
    </location>
</feature>
<comment type="caution">
    <text evidence="10">Lacks conserved residue(s) required for the propagation of feature annotation.</text>
</comment>
<feature type="domain" description="CUB" evidence="12">
    <location>
        <begin position="2165"/>
        <end position="2288"/>
    </location>
</feature>
<feature type="domain" description="CUB" evidence="12">
    <location>
        <begin position="1559"/>
        <end position="1681"/>
    </location>
</feature>
<dbReference type="PROSITE" id="PS50026">
    <property type="entry name" value="EGF_3"/>
    <property type="match status" value="4"/>
</dbReference>
<feature type="domain" description="EGF-like" evidence="13">
    <location>
        <begin position="139"/>
        <end position="175"/>
    </location>
</feature>
<dbReference type="InterPro" id="IPR000742">
    <property type="entry name" value="EGF"/>
</dbReference>
<keyword evidence="15" id="KW-1185">Reference proteome</keyword>
<feature type="domain" description="CUB" evidence="12">
    <location>
        <begin position="2539"/>
        <end position="2648"/>
    </location>
</feature>
<dbReference type="CDD" id="cd00041">
    <property type="entry name" value="CUB"/>
    <property type="match status" value="23"/>
</dbReference>
<keyword evidence="4 11" id="KW-0732">Signal</keyword>
<feature type="domain" description="CUB" evidence="12">
    <location>
        <begin position="1082"/>
        <end position="1197"/>
    </location>
</feature>
<dbReference type="SUPFAM" id="SSF57196">
    <property type="entry name" value="EGF/Laminin"/>
    <property type="match status" value="4"/>
</dbReference>
<dbReference type="GO" id="GO:0005886">
    <property type="term" value="C:plasma membrane"/>
    <property type="evidence" value="ECO:0007669"/>
    <property type="project" value="UniProtKB-SubCell"/>
</dbReference>
<feature type="domain" description="CUB" evidence="12">
    <location>
        <begin position="492"/>
        <end position="606"/>
    </location>
</feature>
<reference evidence="14" key="1">
    <citation type="submission" date="2021-09" db="EMBL/GenBank/DDBJ databases">
        <authorList>
            <person name="Martin H S."/>
        </authorList>
    </citation>
    <scope>NUCLEOTIDE SEQUENCE</scope>
</reference>
<feature type="chain" id="PRO_5035156178" evidence="11">
    <location>
        <begin position="20"/>
        <end position="3741"/>
    </location>
</feature>
<organism evidence="14 15">
    <name type="scientific">Danaus chrysippus</name>
    <name type="common">African queen</name>
    <dbReference type="NCBI Taxonomy" id="151541"/>
    <lineage>
        <taxon>Eukaryota</taxon>
        <taxon>Metazoa</taxon>
        <taxon>Ecdysozoa</taxon>
        <taxon>Arthropoda</taxon>
        <taxon>Hexapoda</taxon>
        <taxon>Insecta</taxon>
        <taxon>Pterygota</taxon>
        <taxon>Neoptera</taxon>
        <taxon>Endopterygota</taxon>
        <taxon>Lepidoptera</taxon>
        <taxon>Glossata</taxon>
        <taxon>Ditrysia</taxon>
        <taxon>Papilionoidea</taxon>
        <taxon>Nymphalidae</taxon>
        <taxon>Danainae</taxon>
        <taxon>Danaini</taxon>
        <taxon>Danaina</taxon>
        <taxon>Danaus</taxon>
        <taxon>Anosia</taxon>
    </lineage>
</organism>
<dbReference type="InterPro" id="IPR018097">
    <property type="entry name" value="EGF_Ca-bd_CS"/>
</dbReference>
<keyword evidence="3 10" id="KW-0245">EGF-like domain</keyword>
<dbReference type="Gene3D" id="2.10.25.10">
    <property type="entry name" value="Laminin"/>
    <property type="match status" value="6"/>
</dbReference>
<proteinExistence type="predicted"/>
<evidence type="ECO:0000256" key="9">
    <source>
        <dbReference type="PROSITE-ProRule" id="PRU00059"/>
    </source>
</evidence>
<dbReference type="InterPro" id="IPR009030">
    <property type="entry name" value="Growth_fac_rcpt_cys_sf"/>
</dbReference>
<comment type="subcellular location">
    <subcellularLocation>
        <location evidence="1">Cell membrane</location>
    </subcellularLocation>
</comment>
<feature type="disulfide bond" evidence="10">
    <location>
        <begin position="208"/>
        <end position="217"/>
    </location>
</feature>
<gene>
    <name evidence="14" type="ORF">DCHRY22_LOCUS2617</name>
</gene>
<dbReference type="EMBL" id="CAKASE010000046">
    <property type="protein sequence ID" value="CAG9561040.1"/>
    <property type="molecule type" value="Genomic_DNA"/>
</dbReference>
<keyword evidence="7 10" id="KW-1015">Disulfide bond</keyword>
<evidence type="ECO:0000256" key="8">
    <source>
        <dbReference type="ARBA" id="ARBA00023180"/>
    </source>
</evidence>
<dbReference type="FunFam" id="2.10.25.10:FF:000061">
    <property type="entry name" value="Delta-like protein"/>
    <property type="match status" value="1"/>
</dbReference>
<dbReference type="CDD" id="cd00054">
    <property type="entry name" value="EGF_CA"/>
    <property type="match status" value="6"/>
</dbReference>
<dbReference type="SUPFAM" id="SSF49854">
    <property type="entry name" value="Spermadhesin, CUB domain"/>
    <property type="match status" value="25"/>
</dbReference>
<feature type="domain" description="CUB" evidence="12">
    <location>
        <begin position="1804"/>
        <end position="1914"/>
    </location>
</feature>
<dbReference type="FunFam" id="2.60.120.290:FF:000013">
    <property type="entry name" value="Membrane frizzled-related protein"/>
    <property type="match status" value="7"/>
</dbReference>
<feature type="signal peptide" evidence="11">
    <location>
        <begin position="1"/>
        <end position="19"/>
    </location>
</feature>
<dbReference type="InterPro" id="IPR000859">
    <property type="entry name" value="CUB_dom"/>
</dbReference>
<dbReference type="FunFam" id="2.10.25.10:FF:000260">
    <property type="entry name" value="Notch receptor 4"/>
    <property type="match status" value="1"/>
</dbReference>
<evidence type="ECO:0000256" key="1">
    <source>
        <dbReference type="ARBA" id="ARBA00004236"/>
    </source>
</evidence>
<sequence>MSTIHFHYLFVLWFVIVNCENYDDRPKIKSENGDLIFESAYDKNIYLKTNGPKSIIYLDDLNILTLKNITKYKNSIISTGNNDELSNFNIDKEKNSRESIEKRNDFVNSVQFNITYLIRRVNNLKNRLRTLELSVNNKNKDQCQSHPCENGGTCLNLANGFYCLCPSNWKGASCNEDVNECRNYAGTDLGCQNGATCINKPGSYECLCRPGWYGLDCTRKAKDCTGGDYEMCGHGTCVSVTTGEGIKCFCNQGWTTNGTGVACLTDVDECASGQTPRCSANPKVECINLPGSFKCGQCPVGYEGDGYVCHDIDECLTSNGGCSTNPMVTCHNTIGSRICGSCPPGFQGDGVTCVWRGSCAINRGGCHPSAQCIEHPMSSSQIAQCVCPYGMEGDGVGLRGCYVKTNDNSTQNCGSNPCGDHGHCHELNEGYTCICFQGYAGAHCDRLSILCASNPCQNGGTCRPDEKISRGYRCECSALYSGVLCQIHSQPCGGVLDSEEGSIVYPLTNTTYKHNARCAWVIHTSRDKVINVTFSKFDIEDDSECLFDFVQIHDGRSSANQLIGRFCGNTFPNGGNIISSHNNLYFWFRSDHSIAKEGFALHWTSIPPVCGGEVDASKHGRISSPGSPGKYPPNRDCYWHLSTTLGKRIQLHFFQLDIEVHANCSFDYIAIYDGERTSDPLINKYCNSSQPEPIQSSSSEMLIHFHSDATSNGYGFQIVYAPIEGVPGCGGFYTTDRGEIASPSFDGTYLNNLLCEYRIKTRQDTKIKLTFTTFSLEKSSSCRYDFLKVFDGSSLEAPLVGKFCGNVYPKTYTSTTNELFLLFKSDITTSSGGFKIKYEALCEKTIVGDSGIIKSPGYPFNYPKQTVCEYFINTTPGKAIVLTFQDFDIEDNRYYHCLYDNVEIRDGPTLNSTLLGKYCGGAESTPPIQTSTYNYMYIKFNSDMSITGRGFYANYTTINIKCGGIYKEATGIINYPVDENLSYGVNQSCTWVIVAPEGMHIKLSWNRFDLEDMIDCNSDYVELIELDDNNDENSLGKYCGDTLPPALTTSTNRLRLNFISDITISGTGFSVSYSLIDEKTHCGGLYVKSHGFIYSPGWPHSYESNRDCTWKISVPKGQQIFINITDFDLERPIRDNCDLGDYLLIRDGSTEQSPLIAKICGYYKSKRVVSTANNIYIHFHSDFYLSGKGFKIEWDGTILGCGGTLTSIQGMIASPNYPQNYNENSECFYRIVTSSGSRVAISFTDLDLEHSDRCTDDYLEIFDGRDSNSHSFGRFCHKITPLKDIITSHNYAFIKFRSDILITKKGFLLNYHTICNNNVSGPYGVIESPGYPNKYPINSNCLWTITVPKGNKINITFTNFDLFSTISRPFYRIFRPHNRIRSTDPCNADYLQIKETSEEKFGSKLCGTTIPRLITSKKNSVQIKFVSTSPFPHKGFRLEWLSYGCGGYIQKASGSLLFDRALSSSGEIECEWTIETPLGTAVSIVFSEFYMLEARNCTDDAIEVYNGQSADFPLLSKFCHRQKIILEATSNYMFIRLIKHSTLHDVYFKSRFNSVSGGCGGSIVAPSGMIHSKNYPKNYDNNLDCLWIISVPKYHRIKLEFTDFDLYSDEDDHTLENINGDCGDFIKIYDSENIFNTNFSHILCPGWNRSTIISSQPNILVQFISDSYGSAKGFKANFTMTCGATIVANTDGVITNNEFISRNNQNCTWTILAPTNSEKVKLTIKHISLSKNPDIVTNRNCPSSYLKVFDGNDDKAPLIDEFCGNKVPPTIVSRGSALTVQLGTYTDIISGKFLAHYSSLETSCGAVLTSEEGSVASPNYPLSYPTNADCEWTLSSSPGNKVYITFETFDLVYSENCNEDYLEIRENNGGGALLAVYCGNEIPSNTTTGTKLYIKFHSSSKSPSRGFLLHYGFLHGNEITGKQSGQISSPFYPLQYEGSGEFSWRILTEGSTTISIVIDDLEIPRHTDKCSSELRIYDGYDDEAPLLSELCGVFKNENHNLQTTSNVAYIKLVLDSSSKGSLFHIRWAQSDRSIPDSSPHNKINCGLNQTKTVTPQNMYIFNTPNFPNPYDSDLNCEWILKTTPGHHLSLSFKEIDLEQTPNCFADYISIYSSKNGLQWQPIQENVCLSDFENKKMDSMSYLKVIFKSDGYSSRKGFQAIAKSECGDTIESPSGIVEITSLDYGTIQNNHNYKLKCNWTVKVRPGRTIKANFLNFHINNSNECNTYVLLRNGESIESPILGKYCGYSHENMSDIISSSNAIHITYNTVKTIVGSKGVSQTFKLQYEELNVECGGTSILDSEHPWEVINSPNYPSIPVPYTECIWIFTGPPGEILRIDFMDRFDLESSNECQFELVEIRDGSSELSLSKGRFCKDPGTIKTTGNTMFIRYSTQTPEPRNGFKANVTIDVCGGTIVAEKGQLTSPGYPHMLLLSPGSVCQWTIISKERHVILLEFKDLDLPESEKPCQTKVSIEEPISYNGTASVGLRNICNDDTSESINSIETLSNKVIVKLHIGKPSTWTYTGESRGFKLTFNSSRPSCGGSITASEGFITTPGYPIETSLLYCQWDITSPNENRRIRLELIDFDPNHNLGILNDLSFTHSLDGYFDEKNLSTTAPVFESTGNRLSFYVWMGPISKTKHRFRARFSSDEPSLCGGKLSGIQGHLTFPNLDRSYDCYWKYNSFLQSLTNSTSFGSIYLKINMSSTAGAICRYSDSKLNIISNVLDSRTLGSLFIRNICGKQSQLTYRIPALNMDIKATQYARNPITFDIDWKLQSCGGLIHAVETSNSVLNIPLSHKDDINCAWILKSPSGIRISLKLDGNFNLDCSDEYLQIREGITETSPVIGDYCKNKIQESPLVTAFSHLYIQYYSKPQNYTNVKLIPTIITYVCGGLLTQFDRVFSSPNYPKSYRENQECVWEIEAETGYRVSLQFIDRFVIEDTTNCTKDAIIIYDWIDNEYKEMSRLCGRLLPPKFNSTYNKMKVVFRTDATINLEGFKAMWTSICGGRFEAKPKEAFLYSPGYPNKYYPSLNCQYDIVAPSEKIIIQFLDFELEGSYPECEYDNITMEHQSDNNYFYGVYCGKEKPAPLQIYDSVKVSFKTDLFGQRKGFKLSYSLYYCGGIVREPTTLTSGMSDNYGDNSNCTWLIEAPKGKLVVVKILYIDLESSYECYSDYIAVYNGGQINPSKRIALLCGHVNTTTILKSNENNMVFQFISDSYLNYRGFKAEVLFTYSETVGCGGIINLNTSRQHILKTPLFNNSPVYENYLDCHWTVKAPIDEVIKVEFTSFHVAPCANVNQTELGYDKCDCDILEFRDGLNPTSLIIGKYCGHSMPPQIFSSRNVLGIRFSTDGDVQSSGFEIILTSQPSVCGQSVYTVSNKMQRVKSPGFDKGLIPRGIHCNYFFDTGSSYSTVHIRINSLDIEAGNENSECDKDKIIITGETQHPNVTFGKDLIITSPNDNIFANAYMYESTLSFPREIVLCGSKKSLDYYITSSVNVHLQTTAETTAVHRGVELEVSFAGFCGRNYTELQGRIIRTTEMDSNGDKDCYTLITVPENYTISLYFISISPAYTNDNVYLEIFDGKDTSSPLLYKVVMDYPDVTQIFSNGSYLLLHNHMVDQDAVNYDLIYVATNKGIGCGGYIHNEIGRVTSPNHPDIYRNKATCEWEIETPSNTRLYLHFTEFDLGRACEQNYLRLVDKEGNTISSFCEETPADYTSPNNYVKIVFTTTMNIGGTGWAANFVGII</sequence>
<dbReference type="InterPro" id="IPR013032">
    <property type="entry name" value="EGF-like_CS"/>
</dbReference>